<dbReference type="EMBL" id="JACHBQ010000001">
    <property type="protein sequence ID" value="MBB5640708.1"/>
    <property type="molecule type" value="Genomic_DNA"/>
</dbReference>
<dbReference type="InterPro" id="IPR023401">
    <property type="entry name" value="ODC_N"/>
</dbReference>
<dbReference type="OrthoDB" id="4311033at2"/>
<dbReference type="PANTHER" id="PTHR13812:SF19">
    <property type="entry name" value="KETIMINE REDUCTASE MU-CRYSTALLIN"/>
    <property type="match status" value="1"/>
</dbReference>
<sequence>MSIPQQIPLISADQVHTGLSLADAVRALATALRAGLDPGAAAERSSVPLAHGSFLLMPGEFEAYAGVKILTVSPDNPARNLPSIQGNYLLFDSSTLSPVAVIDGIALTLLRTPAVSALAIDLLAGADASTLLVFGTGPQSLFHVRAVSAVRRLTSVKIVGRSADATARLVATLRSEGYPVAEGTAADVADARIVVCCTSAREPLFDGALVRDDAVVVAMGSHSPDAREIDDALASRSVIYVEDVPTALREAGDVAIAIDNGCAQVANLRSLADLACNGAEARGVPAFFKSVGMGWQDLVIASALHARSL</sequence>
<dbReference type="RefSeq" id="WP_035836119.1">
    <property type="nucleotide sequence ID" value="NZ_JACHBQ010000001.1"/>
</dbReference>
<dbReference type="GO" id="GO:0008473">
    <property type="term" value="F:ornithine cyclodeaminase activity"/>
    <property type="evidence" value="ECO:0007669"/>
    <property type="project" value="UniProtKB-EC"/>
</dbReference>
<organism evidence="1 2">
    <name type="scientific">Cryobacterium roopkundense</name>
    <dbReference type="NCBI Taxonomy" id="1001240"/>
    <lineage>
        <taxon>Bacteria</taxon>
        <taxon>Bacillati</taxon>
        <taxon>Actinomycetota</taxon>
        <taxon>Actinomycetes</taxon>
        <taxon>Micrococcales</taxon>
        <taxon>Microbacteriaceae</taxon>
        <taxon>Cryobacterium</taxon>
    </lineage>
</organism>
<dbReference type="GO" id="GO:0005737">
    <property type="term" value="C:cytoplasm"/>
    <property type="evidence" value="ECO:0007669"/>
    <property type="project" value="TreeGrafter"/>
</dbReference>
<gene>
    <name evidence="1" type="ORF">BJ997_001256</name>
</gene>
<accession>A0A7W8ZVC2</accession>
<dbReference type="Pfam" id="PF02423">
    <property type="entry name" value="OCD_Mu_crystall"/>
    <property type="match status" value="1"/>
</dbReference>
<protein>
    <submittedName>
        <fullName evidence="1">Ornithine cyclodeaminase</fullName>
        <ecNumber evidence="1">4.3.1.12</ecNumber>
    </submittedName>
</protein>
<dbReference type="Gene3D" id="3.40.50.720">
    <property type="entry name" value="NAD(P)-binding Rossmann-like Domain"/>
    <property type="match status" value="1"/>
</dbReference>
<proteinExistence type="predicted"/>
<name>A0A7W8ZVC2_9MICO</name>
<dbReference type="Proteomes" id="UP000561726">
    <property type="component" value="Unassembled WGS sequence"/>
</dbReference>
<dbReference type="EC" id="4.3.1.12" evidence="1"/>
<evidence type="ECO:0000313" key="1">
    <source>
        <dbReference type="EMBL" id="MBB5640708.1"/>
    </source>
</evidence>
<dbReference type="AlphaFoldDB" id="A0A7W8ZVC2"/>
<dbReference type="Gene3D" id="3.30.1780.10">
    <property type="entry name" value="ornithine cyclodeaminase, domain 1"/>
    <property type="match status" value="1"/>
</dbReference>
<dbReference type="PANTHER" id="PTHR13812">
    <property type="entry name" value="KETIMINE REDUCTASE MU-CRYSTALLIN"/>
    <property type="match status" value="1"/>
</dbReference>
<dbReference type="InterPro" id="IPR036291">
    <property type="entry name" value="NAD(P)-bd_dom_sf"/>
</dbReference>
<dbReference type="InterPro" id="IPR003462">
    <property type="entry name" value="ODC_Mu_crystall"/>
</dbReference>
<keyword evidence="1" id="KW-0456">Lyase</keyword>
<dbReference type="SUPFAM" id="SSF51735">
    <property type="entry name" value="NAD(P)-binding Rossmann-fold domains"/>
    <property type="match status" value="1"/>
</dbReference>
<reference evidence="1 2" key="1">
    <citation type="submission" date="2020-08" db="EMBL/GenBank/DDBJ databases">
        <title>Sequencing the genomes of 1000 actinobacteria strains.</title>
        <authorList>
            <person name="Klenk H.-P."/>
        </authorList>
    </citation>
    <scope>NUCLEOTIDE SEQUENCE [LARGE SCALE GENOMIC DNA]</scope>
    <source>
        <strain evidence="1 2">DSM 21065</strain>
    </source>
</reference>
<comment type="caution">
    <text evidence="1">The sequence shown here is derived from an EMBL/GenBank/DDBJ whole genome shotgun (WGS) entry which is preliminary data.</text>
</comment>
<dbReference type="PIRSF" id="PIRSF001439">
    <property type="entry name" value="CryM"/>
    <property type="match status" value="1"/>
</dbReference>
<evidence type="ECO:0000313" key="2">
    <source>
        <dbReference type="Proteomes" id="UP000561726"/>
    </source>
</evidence>